<accession>A0A9K3GNR6</accession>
<keyword evidence="2" id="KW-1185">Reference proteome</keyword>
<dbReference type="AlphaFoldDB" id="A0A9K3GNR6"/>
<reference evidence="1 2" key="1">
    <citation type="journal article" date="2018" name="PLoS ONE">
        <title>The draft genome of Kipferlia bialata reveals reductive genome evolution in fornicate parasites.</title>
        <authorList>
            <person name="Tanifuji G."/>
            <person name="Takabayashi S."/>
            <person name="Kume K."/>
            <person name="Takagi M."/>
            <person name="Nakayama T."/>
            <person name="Kamikawa R."/>
            <person name="Inagaki Y."/>
            <person name="Hashimoto T."/>
        </authorList>
    </citation>
    <scope>NUCLEOTIDE SEQUENCE [LARGE SCALE GENOMIC DNA]</scope>
    <source>
        <strain evidence="1">NY0173</strain>
    </source>
</reference>
<evidence type="ECO:0000313" key="2">
    <source>
        <dbReference type="Proteomes" id="UP000265618"/>
    </source>
</evidence>
<comment type="caution">
    <text evidence="1">The sequence shown here is derived from an EMBL/GenBank/DDBJ whole genome shotgun (WGS) entry which is preliminary data.</text>
</comment>
<organism evidence="1 2">
    <name type="scientific">Kipferlia bialata</name>
    <dbReference type="NCBI Taxonomy" id="797122"/>
    <lineage>
        <taxon>Eukaryota</taxon>
        <taxon>Metamonada</taxon>
        <taxon>Carpediemonas-like organisms</taxon>
        <taxon>Kipferlia</taxon>
    </lineage>
</organism>
<evidence type="ECO:0000313" key="1">
    <source>
        <dbReference type="EMBL" id="GIQ89040.1"/>
    </source>
</evidence>
<gene>
    <name evidence="1" type="ORF">KIPB_011419</name>
</gene>
<protein>
    <submittedName>
        <fullName evidence="1">Uncharacterized protein</fullName>
    </submittedName>
</protein>
<sequence>MANGRSEAEVTRSAQHLVREVTAIMMRLEAELVEERGYSSQLRERLNAVSQNSDM</sequence>
<feature type="non-terminal residue" evidence="1">
    <location>
        <position position="1"/>
    </location>
</feature>
<dbReference type="Proteomes" id="UP000265618">
    <property type="component" value="Unassembled WGS sequence"/>
</dbReference>
<name>A0A9K3GNR6_9EUKA</name>
<dbReference type="EMBL" id="BDIP01004632">
    <property type="protein sequence ID" value="GIQ89040.1"/>
    <property type="molecule type" value="Genomic_DNA"/>
</dbReference>
<proteinExistence type="predicted"/>